<evidence type="ECO:0000313" key="7">
    <source>
        <dbReference type="EMBL" id="AFK04693.1"/>
    </source>
</evidence>
<evidence type="ECO:0000256" key="4">
    <source>
        <dbReference type="ARBA" id="ARBA00023014"/>
    </source>
</evidence>
<keyword evidence="1" id="KW-0001">2Fe-2S</keyword>
<dbReference type="RefSeq" id="WP_015030382.1">
    <property type="nucleotide sequence ID" value="NC_018748.1"/>
</dbReference>
<dbReference type="PROSITE" id="PS51257">
    <property type="entry name" value="PROKAR_LIPOPROTEIN"/>
    <property type="match status" value="1"/>
</dbReference>
<evidence type="ECO:0000256" key="5">
    <source>
        <dbReference type="SAM" id="MobiDB-lite"/>
    </source>
</evidence>
<sequence length="191" mass="20130">MTRFEFLKSLGFSGGALMTLLTSCVREDDKYVNALTVAPDGTTNTGTNTTTGTTTTGSNTGTTTTGTTTTGTTTTPVNVTGIISTEELNKITNTKLKLDLTSTTYAKLMTVGGYMVISNIVVALSKANTYIAATVVCSHEPKKQVIYYNNEWYCTAHGARFSLTGAGLNGNGRAGLTVYKVATDGKTLVVY</sequence>
<evidence type="ECO:0000259" key="6">
    <source>
        <dbReference type="PROSITE" id="PS51296"/>
    </source>
</evidence>
<feature type="domain" description="Rieske" evidence="6">
    <location>
        <begin position="120"/>
        <end position="190"/>
    </location>
</feature>
<keyword evidence="4" id="KW-0411">Iron-sulfur</keyword>
<feature type="region of interest" description="Disordered" evidence="5">
    <location>
        <begin position="41"/>
        <end position="73"/>
    </location>
</feature>
<dbReference type="InterPro" id="IPR036922">
    <property type="entry name" value="Rieske_2Fe-2S_sf"/>
</dbReference>
<proteinExistence type="predicted"/>
<evidence type="ECO:0000256" key="2">
    <source>
        <dbReference type="ARBA" id="ARBA00022723"/>
    </source>
</evidence>
<dbReference type="Proteomes" id="UP000002875">
    <property type="component" value="Chromosome"/>
</dbReference>
<evidence type="ECO:0000313" key="8">
    <source>
        <dbReference type="Proteomes" id="UP000002875"/>
    </source>
</evidence>
<keyword evidence="8" id="KW-1185">Reference proteome</keyword>
<organism evidence="7 8">
    <name type="scientific">Emticicia oligotrophica (strain DSM 17448 / CIP 109782 / MTCC 6937 / GPTSA100-15)</name>
    <dbReference type="NCBI Taxonomy" id="929562"/>
    <lineage>
        <taxon>Bacteria</taxon>
        <taxon>Pseudomonadati</taxon>
        <taxon>Bacteroidota</taxon>
        <taxon>Cytophagia</taxon>
        <taxon>Cytophagales</taxon>
        <taxon>Leadbetterellaceae</taxon>
        <taxon>Emticicia</taxon>
    </lineage>
</organism>
<evidence type="ECO:0000256" key="3">
    <source>
        <dbReference type="ARBA" id="ARBA00023004"/>
    </source>
</evidence>
<evidence type="ECO:0000256" key="1">
    <source>
        <dbReference type="ARBA" id="ARBA00022714"/>
    </source>
</evidence>
<dbReference type="PROSITE" id="PS51296">
    <property type="entry name" value="RIESKE"/>
    <property type="match status" value="1"/>
</dbReference>
<protein>
    <submittedName>
        <fullName evidence="7">Rieske (2Fe-2S) iron-sulfur domain-containing protein</fullName>
    </submittedName>
</protein>
<dbReference type="InterPro" id="IPR017941">
    <property type="entry name" value="Rieske_2Fe-2S"/>
</dbReference>
<name>A0ABN4AQL9_EMTOG</name>
<gene>
    <name evidence="7" type="ordered locus">Emtol_3567</name>
</gene>
<keyword evidence="2" id="KW-0479">Metal-binding</keyword>
<dbReference type="EMBL" id="CP002961">
    <property type="protein sequence ID" value="AFK04693.1"/>
    <property type="molecule type" value="Genomic_DNA"/>
</dbReference>
<reference evidence="7 8" key="1">
    <citation type="submission" date="2011-07" db="EMBL/GenBank/DDBJ databases">
        <title>The complete genome of chromosome of Emticicia oligotrophica DSM 17448.</title>
        <authorList>
            <consortium name="US DOE Joint Genome Institute (JGI-PGF)"/>
            <person name="Lucas S."/>
            <person name="Han J."/>
            <person name="Lapidus A."/>
            <person name="Bruce D."/>
            <person name="Goodwin L."/>
            <person name="Pitluck S."/>
            <person name="Peters L."/>
            <person name="Kyrpides N."/>
            <person name="Mavromatis K."/>
            <person name="Ivanova N."/>
            <person name="Ovchinnikova G."/>
            <person name="Teshima H."/>
            <person name="Detter J.C."/>
            <person name="Tapia R."/>
            <person name="Han C."/>
            <person name="Land M."/>
            <person name="Hauser L."/>
            <person name="Markowitz V."/>
            <person name="Cheng J.-F."/>
            <person name="Hugenholtz P."/>
            <person name="Woyke T."/>
            <person name="Wu D."/>
            <person name="Tindall B."/>
            <person name="Pomrenke H."/>
            <person name="Brambilla E."/>
            <person name="Klenk H.-P."/>
            <person name="Eisen J.A."/>
        </authorList>
    </citation>
    <scope>NUCLEOTIDE SEQUENCE [LARGE SCALE GENOMIC DNA]</scope>
    <source>
        <strain evidence="7 8">DSM 17448</strain>
    </source>
</reference>
<dbReference type="Gene3D" id="2.102.10.10">
    <property type="entry name" value="Rieske [2Fe-2S] iron-sulphur domain"/>
    <property type="match status" value="1"/>
</dbReference>
<dbReference type="SUPFAM" id="SSF50022">
    <property type="entry name" value="ISP domain"/>
    <property type="match status" value="1"/>
</dbReference>
<accession>A0ABN4AQL9</accession>
<keyword evidence="3" id="KW-0408">Iron</keyword>